<accession>A0ABP8QHV6</accession>
<dbReference type="EMBL" id="BAABFC010000024">
    <property type="protein sequence ID" value="GAA4503348.1"/>
    <property type="molecule type" value="Genomic_DNA"/>
</dbReference>
<name>A0ABP8QHV6_9GAMM</name>
<comment type="caution">
    <text evidence="1">The sequence shown here is derived from an EMBL/GenBank/DDBJ whole genome shotgun (WGS) entry which is preliminary data.</text>
</comment>
<evidence type="ECO:0000313" key="1">
    <source>
        <dbReference type="EMBL" id="GAA4503348.1"/>
    </source>
</evidence>
<dbReference type="PANTHER" id="PTHR38778:SF1">
    <property type="entry name" value="CYTOPLASMIC PROTEIN"/>
    <property type="match status" value="1"/>
</dbReference>
<dbReference type="NCBIfam" id="NF008685">
    <property type="entry name" value="PRK11702.1"/>
    <property type="match status" value="1"/>
</dbReference>
<dbReference type="Pfam" id="PF04320">
    <property type="entry name" value="YggL_50S_bp"/>
    <property type="match status" value="1"/>
</dbReference>
<sequence length="110" mass="12399">MAQRSRRLRKKLRVDEFQELGFELNWHFAAGTEPRQVDAVIDRFIADLIEPRGLAFAGSGYLAWEGLVCTQAIGRCSEEDRQAVEQWLSANGGQAIEVSPLFDVWYGDPA</sequence>
<dbReference type="RefSeq" id="WP_345014491.1">
    <property type="nucleotide sequence ID" value="NZ_BAABFC010000024.1"/>
</dbReference>
<protein>
    <submittedName>
        <fullName evidence="1">YggL family protein</fullName>
    </submittedName>
</protein>
<proteinExistence type="predicted"/>
<dbReference type="PANTHER" id="PTHR38778">
    <property type="entry name" value="CYTOPLASMIC PROTEIN-RELATED"/>
    <property type="match status" value="1"/>
</dbReference>
<gene>
    <name evidence="1" type="ORF">GCM10023095_29460</name>
</gene>
<organism evidence="1 2">
    <name type="scientific">Pseudaeromonas paramecii</name>
    <dbReference type="NCBI Taxonomy" id="2138166"/>
    <lineage>
        <taxon>Bacteria</taxon>
        <taxon>Pseudomonadati</taxon>
        <taxon>Pseudomonadota</taxon>
        <taxon>Gammaproteobacteria</taxon>
        <taxon>Aeromonadales</taxon>
        <taxon>Aeromonadaceae</taxon>
        <taxon>Pseudaeromonas</taxon>
    </lineage>
</organism>
<dbReference type="Proteomes" id="UP001501321">
    <property type="component" value="Unassembled WGS sequence"/>
</dbReference>
<dbReference type="InterPro" id="IPR007416">
    <property type="entry name" value="YggL_50S_bp"/>
</dbReference>
<reference evidence="2" key="1">
    <citation type="journal article" date="2019" name="Int. J. Syst. Evol. Microbiol.">
        <title>The Global Catalogue of Microorganisms (GCM) 10K type strain sequencing project: providing services to taxonomists for standard genome sequencing and annotation.</title>
        <authorList>
            <consortium name="The Broad Institute Genomics Platform"/>
            <consortium name="The Broad Institute Genome Sequencing Center for Infectious Disease"/>
            <person name="Wu L."/>
            <person name="Ma J."/>
        </authorList>
    </citation>
    <scope>NUCLEOTIDE SEQUENCE [LARGE SCALE GENOMIC DNA]</scope>
    <source>
        <strain evidence="2">JCM 32226</strain>
    </source>
</reference>
<keyword evidence="2" id="KW-1185">Reference proteome</keyword>
<evidence type="ECO:0000313" key="2">
    <source>
        <dbReference type="Proteomes" id="UP001501321"/>
    </source>
</evidence>